<name>A7SA39_NEMVE</name>
<evidence type="ECO:0000313" key="3">
    <source>
        <dbReference type="Proteomes" id="UP000001593"/>
    </source>
</evidence>
<dbReference type="HOGENOM" id="CLU_035730_9_4_1"/>
<organism evidence="2 3">
    <name type="scientific">Nematostella vectensis</name>
    <name type="common">Starlet sea anemone</name>
    <dbReference type="NCBI Taxonomy" id="45351"/>
    <lineage>
        <taxon>Eukaryota</taxon>
        <taxon>Metazoa</taxon>
        <taxon>Cnidaria</taxon>
        <taxon>Anthozoa</taxon>
        <taxon>Hexacorallia</taxon>
        <taxon>Actiniaria</taxon>
        <taxon>Edwardsiidae</taxon>
        <taxon>Nematostella</taxon>
    </lineage>
</organism>
<dbReference type="InterPro" id="IPR034113">
    <property type="entry name" value="SCP_GAPR1-like"/>
</dbReference>
<dbReference type="InParanoid" id="A7SA39"/>
<dbReference type="PANTHER" id="PTHR10334">
    <property type="entry name" value="CYSTEINE-RICH SECRETORY PROTEIN-RELATED"/>
    <property type="match status" value="1"/>
</dbReference>
<reference evidence="2 3" key="1">
    <citation type="journal article" date="2007" name="Science">
        <title>Sea anemone genome reveals ancestral eumetazoan gene repertoire and genomic organization.</title>
        <authorList>
            <person name="Putnam N.H."/>
            <person name="Srivastava M."/>
            <person name="Hellsten U."/>
            <person name="Dirks B."/>
            <person name="Chapman J."/>
            <person name="Salamov A."/>
            <person name="Terry A."/>
            <person name="Shapiro H."/>
            <person name="Lindquist E."/>
            <person name="Kapitonov V.V."/>
            <person name="Jurka J."/>
            <person name="Genikhovich G."/>
            <person name="Grigoriev I.V."/>
            <person name="Lucas S.M."/>
            <person name="Steele R.E."/>
            <person name="Finnerty J.R."/>
            <person name="Technau U."/>
            <person name="Martindale M.Q."/>
            <person name="Rokhsar D.S."/>
        </authorList>
    </citation>
    <scope>NUCLEOTIDE SEQUENCE [LARGE SCALE GENOMIC DNA]</scope>
    <source>
        <strain evidence="3">CH2 X CH6</strain>
    </source>
</reference>
<sequence>MNKYRMLHASPPLRINYDMTNKAELWAVKLANKDQSSLNVDTKYGQALFVSDTPADVVNASVRSWYNQIRFYNYNNPVRKAKTSFFMQLIWMNSQEVGVGKASSASGKTYIVAYFDPPSNTGDIASNVLPVTGELGILWCKRCT</sequence>
<dbReference type="InterPro" id="IPR001283">
    <property type="entry name" value="CRISP-related"/>
</dbReference>
<dbReference type="PhylomeDB" id="A7SA39"/>
<dbReference type="FunFam" id="3.40.33.10:FF:000025">
    <property type="entry name" value="Predicted protein"/>
    <property type="match status" value="1"/>
</dbReference>
<protein>
    <recommendedName>
        <fullName evidence="1">SCP domain-containing protein</fullName>
    </recommendedName>
</protein>
<dbReference type="AlphaFoldDB" id="A7SA39"/>
<proteinExistence type="predicted"/>
<dbReference type="Gene3D" id="3.40.33.10">
    <property type="entry name" value="CAP"/>
    <property type="match status" value="1"/>
</dbReference>
<dbReference type="OMA" id="LEWHNDY"/>
<dbReference type="SUPFAM" id="SSF55797">
    <property type="entry name" value="PR-1-like"/>
    <property type="match status" value="1"/>
</dbReference>
<dbReference type="eggNOG" id="KOG3017">
    <property type="taxonomic scope" value="Eukaryota"/>
</dbReference>
<feature type="domain" description="SCP" evidence="1">
    <location>
        <begin position="2"/>
        <end position="123"/>
    </location>
</feature>
<dbReference type="EMBL" id="DS469607">
    <property type="protein sequence ID" value="EDO39392.1"/>
    <property type="molecule type" value="Genomic_DNA"/>
</dbReference>
<dbReference type="InterPro" id="IPR035940">
    <property type="entry name" value="CAP_sf"/>
</dbReference>
<gene>
    <name evidence="2" type="ORF">NEMVEDRAFT_v1g110661</name>
</gene>
<dbReference type="GO" id="GO:0005615">
    <property type="term" value="C:extracellular space"/>
    <property type="evidence" value="ECO:0000318"/>
    <property type="project" value="GO_Central"/>
</dbReference>
<evidence type="ECO:0000259" key="1">
    <source>
        <dbReference type="SMART" id="SM00198"/>
    </source>
</evidence>
<dbReference type="KEGG" id="nve:5511036"/>
<dbReference type="Proteomes" id="UP000001593">
    <property type="component" value="Unassembled WGS sequence"/>
</dbReference>
<evidence type="ECO:0000313" key="2">
    <source>
        <dbReference type="EMBL" id="EDO39392.1"/>
    </source>
</evidence>
<accession>A7SA39</accession>
<dbReference type="InterPro" id="IPR014044">
    <property type="entry name" value="CAP_dom"/>
</dbReference>
<dbReference type="STRING" id="45351.A7SA39"/>
<keyword evidence="3" id="KW-1185">Reference proteome</keyword>
<dbReference type="CDD" id="cd05382">
    <property type="entry name" value="CAP_GAPR1-like"/>
    <property type="match status" value="1"/>
</dbReference>
<dbReference type="SMART" id="SM00198">
    <property type="entry name" value="SCP"/>
    <property type="match status" value="1"/>
</dbReference>
<dbReference type="OrthoDB" id="418245at2759"/>
<dbReference type="Pfam" id="PF00188">
    <property type="entry name" value="CAP"/>
    <property type="match status" value="1"/>
</dbReference>